<feature type="transmembrane region" description="Helical" evidence="1">
    <location>
        <begin position="499"/>
        <end position="519"/>
    </location>
</feature>
<dbReference type="Pfam" id="PF20176">
    <property type="entry name" value="DUF6541"/>
    <property type="match status" value="1"/>
</dbReference>
<dbReference type="EMBL" id="JAAZSQ010000020">
    <property type="protein sequence ID" value="NKX56153.1"/>
    <property type="molecule type" value="Genomic_DNA"/>
</dbReference>
<feature type="transmembrane region" description="Helical" evidence="1">
    <location>
        <begin position="105"/>
        <end position="125"/>
    </location>
</feature>
<keyword evidence="1" id="KW-0812">Transmembrane</keyword>
<dbReference type="AlphaFoldDB" id="A0A7X6K702"/>
<feature type="transmembrane region" description="Helical" evidence="1">
    <location>
        <begin position="464"/>
        <end position="487"/>
    </location>
</feature>
<dbReference type="InterPro" id="IPR046671">
    <property type="entry name" value="DUF6541"/>
</dbReference>
<feature type="transmembrane region" description="Helical" evidence="1">
    <location>
        <begin position="188"/>
        <end position="211"/>
    </location>
</feature>
<keyword evidence="3" id="KW-1185">Reference proteome</keyword>
<feature type="transmembrane region" description="Helical" evidence="1">
    <location>
        <begin position="402"/>
        <end position="421"/>
    </location>
</feature>
<evidence type="ECO:0000256" key="1">
    <source>
        <dbReference type="SAM" id="Phobius"/>
    </source>
</evidence>
<keyword evidence="1" id="KW-1133">Transmembrane helix</keyword>
<reference evidence="2 3" key="1">
    <citation type="submission" date="2020-04" db="EMBL/GenBank/DDBJ databases">
        <title>Arthrobacter sp. nov.</title>
        <authorList>
            <person name="Liu S."/>
        </authorList>
    </citation>
    <scope>NUCLEOTIDE SEQUENCE [LARGE SCALE GENOMIC DNA]</scope>
    <source>
        <strain evidence="2 3">E918</strain>
    </source>
</reference>
<evidence type="ECO:0000313" key="2">
    <source>
        <dbReference type="EMBL" id="NKX56153.1"/>
    </source>
</evidence>
<organism evidence="2 3">
    <name type="scientific">Arthrobacter mobilis</name>
    <dbReference type="NCBI Taxonomy" id="2724944"/>
    <lineage>
        <taxon>Bacteria</taxon>
        <taxon>Bacillati</taxon>
        <taxon>Actinomycetota</taxon>
        <taxon>Actinomycetes</taxon>
        <taxon>Micrococcales</taxon>
        <taxon>Micrococcaceae</taxon>
        <taxon>Arthrobacter</taxon>
    </lineage>
</organism>
<keyword evidence="1" id="KW-0472">Membrane</keyword>
<evidence type="ECO:0000313" key="3">
    <source>
        <dbReference type="Proteomes" id="UP000544090"/>
    </source>
</evidence>
<dbReference type="Proteomes" id="UP000544090">
    <property type="component" value="Unassembled WGS sequence"/>
</dbReference>
<accession>A0A7X6K702</accession>
<name>A0A7X6K702_9MICC</name>
<feature type="transmembrane region" description="Helical" evidence="1">
    <location>
        <begin position="35"/>
        <end position="59"/>
    </location>
</feature>
<comment type="caution">
    <text evidence="2">The sequence shown here is derived from an EMBL/GenBank/DDBJ whole genome shotgun (WGS) entry which is preliminary data.</text>
</comment>
<feature type="transmembrane region" description="Helical" evidence="1">
    <location>
        <begin position="247"/>
        <end position="268"/>
    </location>
</feature>
<feature type="transmembrane region" description="Helical" evidence="1">
    <location>
        <begin position="311"/>
        <end position="331"/>
    </location>
</feature>
<feature type="transmembrane region" description="Helical" evidence="1">
    <location>
        <begin position="6"/>
        <end position="28"/>
    </location>
</feature>
<feature type="transmembrane region" description="Helical" evidence="1">
    <location>
        <begin position="65"/>
        <end position="85"/>
    </location>
</feature>
<feature type="transmembrane region" description="Helical" evidence="1">
    <location>
        <begin position="428"/>
        <end position="444"/>
    </location>
</feature>
<gene>
    <name evidence="2" type="ORF">HGG74_16755</name>
</gene>
<proteinExistence type="predicted"/>
<feature type="transmembrane region" description="Helical" evidence="1">
    <location>
        <begin position="223"/>
        <end position="241"/>
    </location>
</feature>
<protein>
    <submittedName>
        <fullName evidence="2">Uncharacterized protein</fullName>
    </submittedName>
</protein>
<feature type="transmembrane region" description="Helical" evidence="1">
    <location>
        <begin position="338"/>
        <end position="358"/>
    </location>
</feature>
<dbReference type="RefSeq" id="WP_168488214.1">
    <property type="nucleotide sequence ID" value="NZ_JAAZSQ010000020.1"/>
</dbReference>
<sequence length="686" mass="72816">MDAAAVAGQLLVLLGTFYLPGFLALYGLRLKVFPALALAPAVSAGIAGAASIVCLATGWRWEPASAGLLALAAVLLCFLFGWLTVRRKPPVPADPEKQAGAPLSLKILTGTALAAAAALIGSVMLRGVVSLDRVNQGWDPTFHANAVRWIQDSGQASAWSLVPIFGGAPPSYYPAGWHELVSLVPGDVVTAANLSCLLIGAVIWPTSLAYLATALFPRQPVTWVLAPLFGAAVLAFPFIQLVRSGQWPNGFATAVIPAVLALGINLLYDSRLRWRRPQQPPAPPGPGTAARTAALLAAAAGAIWIHPSALFALLLLGGFYLGRFLILGFLYQWRQGKVRAVVVSALTAAALAGLGLGLSQLPALIRLLDYPRAHNADWPDALAWLYFDLPGRPSPSAPNPGIHGYATTALMVAGAAAALAFRRSRPAVGGMAAATGLFILAAGPENPYRWLAGFWYKDPPRIAPLMFTFGCVFAALAVERICSLAAAVLRSAHPRRRQVLAAALGLLAAGALFTASGGFRDSLRLQAAAAPYLTIDAPRGRALLGDEQEFIRSLGPVLPPDAVVVGDPFNGLPYIYALTGHRVVFPQMINRPGNEDEAYLRRNFRNILTDPEVCRALGRLGATHVYDDGPIRARRTDRHLQWPGFRGVDYSLGFELVARQGTAAIYKITACMPGAQPWTDQPQPGI</sequence>